<protein>
    <submittedName>
        <fullName evidence="2">Uncharacterized protein</fullName>
    </submittedName>
</protein>
<organism evidence="2">
    <name type="scientific">Oppiella nova</name>
    <dbReference type="NCBI Taxonomy" id="334625"/>
    <lineage>
        <taxon>Eukaryota</taxon>
        <taxon>Metazoa</taxon>
        <taxon>Ecdysozoa</taxon>
        <taxon>Arthropoda</taxon>
        <taxon>Chelicerata</taxon>
        <taxon>Arachnida</taxon>
        <taxon>Acari</taxon>
        <taxon>Acariformes</taxon>
        <taxon>Sarcoptiformes</taxon>
        <taxon>Oribatida</taxon>
        <taxon>Brachypylina</taxon>
        <taxon>Oppioidea</taxon>
        <taxon>Oppiidae</taxon>
        <taxon>Oppiella</taxon>
    </lineage>
</organism>
<name>A0A7R9QZK0_9ACAR</name>
<dbReference type="AlphaFoldDB" id="A0A7R9QZK0"/>
<sequence length="129" mass="13824">MNKLPKLMLKSGTGCRDQSQQQAHHTDQSQHPLLSPHNNPNLNHPLSPNGSYGSVKGVSIAQPYSPPPSPTHTSTTATTAASPMPLLSGPDQTADPNWQAFKSGVRERNASMFNNPLMSDVLFIVGQKG</sequence>
<keyword evidence="3" id="KW-1185">Reference proteome</keyword>
<evidence type="ECO:0000313" key="2">
    <source>
        <dbReference type="EMBL" id="CAD7664182.1"/>
    </source>
</evidence>
<accession>A0A7R9QZK0</accession>
<proteinExistence type="predicted"/>
<gene>
    <name evidence="2" type="ORF">ONB1V03_LOCUS20740</name>
</gene>
<feature type="non-terminal residue" evidence="2">
    <location>
        <position position="129"/>
    </location>
</feature>
<dbReference type="EMBL" id="OC951530">
    <property type="protein sequence ID" value="CAD7664182.1"/>
    <property type="molecule type" value="Genomic_DNA"/>
</dbReference>
<reference evidence="2" key="1">
    <citation type="submission" date="2020-11" db="EMBL/GenBank/DDBJ databases">
        <authorList>
            <person name="Tran Van P."/>
        </authorList>
    </citation>
    <scope>NUCLEOTIDE SEQUENCE</scope>
</reference>
<feature type="compositionally biased region" description="Low complexity" evidence="1">
    <location>
        <begin position="71"/>
        <end position="83"/>
    </location>
</feature>
<evidence type="ECO:0000313" key="3">
    <source>
        <dbReference type="Proteomes" id="UP000728032"/>
    </source>
</evidence>
<feature type="compositionally biased region" description="Low complexity" evidence="1">
    <location>
        <begin position="31"/>
        <end position="49"/>
    </location>
</feature>
<feature type="region of interest" description="Disordered" evidence="1">
    <location>
        <begin position="1"/>
        <end position="98"/>
    </location>
</feature>
<dbReference type="Proteomes" id="UP000728032">
    <property type="component" value="Unassembled WGS sequence"/>
</dbReference>
<dbReference type="EMBL" id="CAJPVJ010036705">
    <property type="protein sequence ID" value="CAG2181319.1"/>
    <property type="molecule type" value="Genomic_DNA"/>
</dbReference>
<evidence type="ECO:0000256" key="1">
    <source>
        <dbReference type="SAM" id="MobiDB-lite"/>
    </source>
</evidence>